<name>F2U9K3_SALR5</name>
<reference evidence="6" key="1">
    <citation type="submission" date="2009-08" db="EMBL/GenBank/DDBJ databases">
        <title>Annotation of Salpingoeca rosetta.</title>
        <authorList>
            <consortium name="The Broad Institute Genome Sequencing Platform"/>
            <person name="Russ C."/>
            <person name="Cuomo C."/>
            <person name="Burger G."/>
            <person name="Gray M.W."/>
            <person name="Holland P.W.H."/>
            <person name="King N."/>
            <person name="Lang F.B.F."/>
            <person name="Roger A.J."/>
            <person name="Ruiz-Trillo I."/>
            <person name="Young S.K."/>
            <person name="Zeng Q."/>
            <person name="Gargeya S."/>
            <person name="Alvarado L."/>
            <person name="Berlin A."/>
            <person name="Chapman S.B."/>
            <person name="Chen Z."/>
            <person name="Freedman E."/>
            <person name="Gellesch M."/>
            <person name="Goldberg J."/>
            <person name="Griggs A."/>
            <person name="Gujja S."/>
            <person name="Heilman E."/>
            <person name="Heiman D."/>
            <person name="Howarth C."/>
            <person name="Mehta T."/>
            <person name="Neiman D."/>
            <person name="Pearson M."/>
            <person name="Roberts A."/>
            <person name="Saif S."/>
            <person name="Shea T."/>
            <person name="Shenoy N."/>
            <person name="Sisk P."/>
            <person name="Stolte C."/>
            <person name="Sykes S."/>
            <person name="White J."/>
            <person name="Yandava C."/>
            <person name="Haas B."/>
            <person name="Nusbaum C."/>
            <person name="Birren B."/>
        </authorList>
    </citation>
    <scope>NUCLEOTIDE SEQUENCE [LARGE SCALE GENOMIC DNA]</scope>
    <source>
        <strain evidence="6">ATCC 50818</strain>
    </source>
</reference>
<dbReference type="Pfam" id="PF02144">
    <property type="entry name" value="Rad1"/>
    <property type="match status" value="1"/>
</dbReference>
<dbReference type="STRING" id="946362.F2U9K3"/>
<proteinExistence type="inferred from homology"/>
<evidence type="ECO:0000256" key="2">
    <source>
        <dbReference type="ARBA" id="ARBA00010991"/>
    </source>
</evidence>
<dbReference type="InParanoid" id="F2U9K3"/>
<evidence type="ECO:0000256" key="1">
    <source>
        <dbReference type="ARBA" id="ARBA00004123"/>
    </source>
</evidence>
<comment type="similarity">
    <text evidence="2">Belongs to the rad1 family.</text>
</comment>
<organism evidence="7">
    <name type="scientific">Salpingoeca rosetta (strain ATCC 50818 / BSB-021)</name>
    <dbReference type="NCBI Taxonomy" id="946362"/>
    <lineage>
        <taxon>Eukaryota</taxon>
        <taxon>Choanoflagellata</taxon>
        <taxon>Craspedida</taxon>
        <taxon>Salpingoecidae</taxon>
        <taxon>Salpingoeca</taxon>
    </lineage>
</organism>
<dbReference type="GeneID" id="16074639"/>
<evidence type="ECO:0008006" key="8">
    <source>
        <dbReference type="Google" id="ProtNLM"/>
    </source>
</evidence>
<dbReference type="KEGG" id="sre:PTSG_04741"/>
<dbReference type="PANTHER" id="PTHR10870:SF0">
    <property type="entry name" value="CELL CYCLE CHECKPOINT PROTEIN RAD1"/>
    <property type="match status" value="1"/>
</dbReference>
<dbReference type="PANTHER" id="PTHR10870">
    <property type="entry name" value="CELL CYCLE CHECKPOINT PROTEIN RAD1"/>
    <property type="match status" value="1"/>
</dbReference>
<comment type="subcellular location">
    <subcellularLocation>
        <location evidence="1">Nucleus</location>
    </subcellularLocation>
</comment>
<dbReference type="InterPro" id="IPR003021">
    <property type="entry name" value="Rad1_Rec1_Rad17"/>
</dbReference>
<dbReference type="Gene3D" id="3.70.10.10">
    <property type="match status" value="1"/>
</dbReference>
<dbReference type="EMBL" id="GL832965">
    <property type="protein sequence ID" value="EGD73030.1"/>
    <property type="molecule type" value="Genomic_DNA"/>
</dbReference>
<dbReference type="SUPFAM" id="SSF55979">
    <property type="entry name" value="DNA clamp"/>
    <property type="match status" value="1"/>
</dbReference>
<dbReference type="GO" id="GO:0030896">
    <property type="term" value="C:checkpoint clamp complex"/>
    <property type="evidence" value="ECO:0007669"/>
    <property type="project" value="TreeGrafter"/>
</dbReference>
<dbReference type="FunCoup" id="F2U9K3">
    <property type="interactions" value="1778"/>
</dbReference>
<evidence type="ECO:0000256" key="5">
    <source>
        <dbReference type="ARBA" id="ARBA00023242"/>
    </source>
</evidence>
<dbReference type="InterPro" id="IPR003011">
    <property type="entry name" value="Cell_cycle_checkpoint_Rad1"/>
</dbReference>
<evidence type="ECO:0000256" key="3">
    <source>
        <dbReference type="ARBA" id="ARBA00022763"/>
    </source>
</evidence>
<keyword evidence="4" id="KW-0234">DNA repair</keyword>
<protein>
    <recommendedName>
        <fullName evidence="8">Cell cycle checkpoint protein RAD1</fullName>
    </recommendedName>
</protein>
<keyword evidence="5" id="KW-0539">Nucleus</keyword>
<evidence type="ECO:0000256" key="4">
    <source>
        <dbReference type="ARBA" id="ARBA00023204"/>
    </source>
</evidence>
<dbReference type="Proteomes" id="UP000007799">
    <property type="component" value="Unassembled WGS sequence"/>
</dbReference>
<keyword evidence="3" id="KW-0227">DNA damage</keyword>
<dbReference type="RefSeq" id="XP_004994061.1">
    <property type="nucleotide sequence ID" value="XM_004994004.1"/>
</dbReference>
<evidence type="ECO:0000313" key="6">
    <source>
        <dbReference type="EMBL" id="EGD73030.1"/>
    </source>
</evidence>
<keyword evidence="7" id="KW-1185">Reference proteome</keyword>
<sequence>MSMSMSMQSSVGESQAPMLLQARLEDAKLMTKLLKAIAFTHEATCTILGAGIKFACEQAKTVQARAFLHKDLFSDYRFTPEEEDMDVAEFKVNLSVLLECLSIFGQGDGVALRLSYAGYGSCLNLLLEEHGVVTDCSIRTQEADEFASIDMRTAAIPTNVIMKSDWLAEVFSELDTTSTVIEFYVAPTAPHFRLSTFGTAGTSQIDCPKTSDKVESFQCDKPLKFNYKLKLLKPSEKALALASQVSVRINEEGILSMQFLVETDVQSVFIEYLCLPDN</sequence>
<dbReference type="GO" id="GO:0006281">
    <property type="term" value="P:DNA repair"/>
    <property type="evidence" value="ECO:0007669"/>
    <property type="project" value="UniProtKB-KW"/>
</dbReference>
<dbReference type="PRINTS" id="PR01245">
    <property type="entry name" value="RAD1REC1"/>
</dbReference>
<gene>
    <name evidence="6" type="ORF">PTSG_04741</name>
</gene>
<dbReference type="PRINTS" id="PR01246">
    <property type="entry name" value="RAD1REPAIR"/>
</dbReference>
<dbReference type="OrthoDB" id="337581at2759"/>
<dbReference type="GO" id="GO:0000077">
    <property type="term" value="P:DNA damage checkpoint signaling"/>
    <property type="evidence" value="ECO:0007669"/>
    <property type="project" value="InterPro"/>
</dbReference>
<evidence type="ECO:0000313" key="7">
    <source>
        <dbReference type="Proteomes" id="UP000007799"/>
    </source>
</evidence>
<dbReference type="OMA" id="WSQAYKF"/>
<dbReference type="AlphaFoldDB" id="F2U9K3"/>
<dbReference type="InterPro" id="IPR046938">
    <property type="entry name" value="DNA_clamp_sf"/>
</dbReference>
<accession>F2U9K3</accession>
<dbReference type="eggNOG" id="KOG3194">
    <property type="taxonomic scope" value="Eukaryota"/>
</dbReference>
<dbReference type="CDD" id="cd00577">
    <property type="entry name" value="PCNA"/>
    <property type="match status" value="1"/>
</dbReference>